<protein>
    <recommendedName>
        <fullName evidence="4">Wall-associated receptor kinase galacturonan-binding domain-containing protein</fullName>
    </recommendedName>
</protein>
<dbReference type="PANTHER" id="PTHR33491">
    <property type="entry name" value="OSJNBA0016N04.9 PROTEIN"/>
    <property type="match status" value="1"/>
</dbReference>
<gene>
    <name evidence="5" type="ORF">SSX86_030573</name>
</gene>
<feature type="signal peptide" evidence="3">
    <location>
        <begin position="1"/>
        <end position="24"/>
    </location>
</feature>
<evidence type="ECO:0000256" key="3">
    <source>
        <dbReference type="SAM" id="SignalP"/>
    </source>
</evidence>
<keyword evidence="2 3" id="KW-0732">Signal</keyword>
<dbReference type="Proteomes" id="UP001408789">
    <property type="component" value="Unassembled WGS sequence"/>
</dbReference>
<proteinExistence type="predicted"/>
<reference evidence="5 6" key="1">
    <citation type="submission" date="2024-04" db="EMBL/GenBank/DDBJ databases">
        <title>The reference genome of an endangered Asteraceae, Deinandra increscens subsp. villosa, native to the Central Coast of California.</title>
        <authorList>
            <person name="Guilliams M."/>
            <person name="Hasenstab-Lehman K."/>
            <person name="Meyer R."/>
            <person name="Mcevoy S."/>
        </authorList>
    </citation>
    <scope>NUCLEOTIDE SEQUENCE [LARGE SCALE GENOMIC DNA]</scope>
    <source>
        <tissue evidence="5">Leaf</tissue>
    </source>
</reference>
<dbReference type="InterPro" id="IPR025287">
    <property type="entry name" value="WAK_GUB"/>
</dbReference>
<feature type="chain" id="PRO_5042820459" description="Wall-associated receptor kinase galacturonan-binding domain-containing protein" evidence="3">
    <location>
        <begin position="25"/>
        <end position="359"/>
    </location>
</feature>
<evidence type="ECO:0000256" key="2">
    <source>
        <dbReference type="ARBA" id="ARBA00022729"/>
    </source>
</evidence>
<evidence type="ECO:0000313" key="6">
    <source>
        <dbReference type="Proteomes" id="UP001408789"/>
    </source>
</evidence>
<dbReference type="Pfam" id="PF13947">
    <property type="entry name" value="GUB_WAK_bind"/>
    <property type="match status" value="1"/>
</dbReference>
<dbReference type="GO" id="GO:0016020">
    <property type="term" value="C:membrane"/>
    <property type="evidence" value="ECO:0007669"/>
    <property type="project" value="UniProtKB-SubCell"/>
</dbReference>
<comment type="subcellular location">
    <subcellularLocation>
        <location evidence="1">Membrane</location>
        <topology evidence="1">Single-pass membrane protein</topology>
    </subcellularLocation>
</comment>
<feature type="domain" description="Wall-associated receptor kinase galacturonan-binding" evidence="4">
    <location>
        <begin position="33"/>
        <end position="90"/>
    </location>
</feature>
<evidence type="ECO:0000256" key="1">
    <source>
        <dbReference type="ARBA" id="ARBA00004167"/>
    </source>
</evidence>
<organism evidence="5 6">
    <name type="scientific">Deinandra increscens subsp. villosa</name>
    <dbReference type="NCBI Taxonomy" id="3103831"/>
    <lineage>
        <taxon>Eukaryota</taxon>
        <taxon>Viridiplantae</taxon>
        <taxon>Streptophyta</taxon>
        <taxon>Embryophyta</taxon>
        <taxon>Tracheophyta</taxon>
        <taxon>Spermatophyta</taxon>
        <taxon>Magnoliopsida</taxon>
        <taxon>eudicotyledons</taxon>
        <taxon>Gunneridae</taxon>
        <taxon>Pentapetalae</taxon>
        <taxon>asterids</taxon>
        <taxon>campanulids</taxon>
        <taxon>Asterales</taxon>
        <taxon>Asteraceae</taxon>
        <taxon>Asteroideae</taxon>
        <taxon>Heliantheae alliance</taxon>
        <taxon>Madieae</taxon>
        <taxon>Madiinae</taxon>
        <taxon>Deinandra</taxon>
    </lineage>
</organism>
<name>A0AAP0GI65_9ASTR</name>
<keyword evidence="6" id="KW-1185">Reference proteome</keyword>
<evidence type="ECO:0000313" key="5">
    <source>
        <dbReference type="EMBL" id="KAK9050458.1"/>
    </source>
</evidence>
<dbReference type="EMBL" id="JBCNJP010001638">
    <property type="protein sequence ID" value="KAK9050458.1"/>
    <property type="molecule type" value="Genomic_DNA"/>
</dbReference>
<dbReference type="AlphaFoldDB" id="A0AAP0GI65"/>
<evidence type="ECO:0000259" key="4">
    <source>
        <dbReference type="Pfam" id="PF13947"/>
    </source>
</evidence>
<dbReference type="GO" id="GO:0030247">
    <property type="term" value="F:polysaccharide binding"/>
    <property type="evidence" value="ECO:0007669"/>
    <property type="project" value="InterPro"/>
</dbReference>
<sequence>MNKLYQVYTLLILLSITSTKTSSAALSYAKNGCKDKCGNVTIPYPFGIGAKCYFNEWYTVDCNSSTPYLSSLNHIKILGVDLENQTVTVNTPMLSDCNQTNSIDLGASPFLFSKLGNKFVFEGCGSALITMDHGSLFTGCSTTCRNDSSTAADDKHNCLGNTCCETTVPHYLKSYSTNITGFKRLGGERANCRSALFVDEISYIEGRFSIGEDNSSYVPISLLWTLPINYYSECCSFSDNSLLKVDLGNGTSWYSGQCSSYRYMELEGNLYLRDGCRLRKECAECRDSGGFCRYDPEYSVDGLVSEKNFTCDHGGYSYDERKSPSGVIILAFHDKSFSSSLAVTTPVDHADAVTSFYRI</sequence>
<accession>A0AAP0GI65</accession>
<comment type="caution">
    <text evidence="5">The sequence shown here is derived from an EMBL/GenBank/DDBJ whole genome shotgun (WGS) entry which is preliminary data.</text>
</comment>